<keyword evidence="2" id="KW-1185">Reference proteome</keyword>
<evidence type="ECO:0000313" key="1">
    <source>
        <dbReference type="EMBL" id="TNV72320.1"/>
    </source>
</evidence>
<reference evidence="1" key="1">
    <citation type="submission" date="2019-06" db="EMBL/GenBank/DDBJ databases">
        <authorList>
            <person name="Zheng W."/>
        </authorList>
    </citation>
    <scope>NUCLEOTIDE SEQUENCE</scope>
    <source>
        <strain evidence="1">QDHG01</strain>
    </source>
</reference>
<dbReference type="EMBL" id="RRYP01022945">
    <property type="protein sequence ID" value="TNV72320.1"/>
    <property type="molecule type" value="Genomic_DNA"/>
</dbReference>
<evidence type="ECO:0000313" key="2">
    <source>
        <dbReference type="Proteomes" id="UP000785679"/>
    </source>
</evidence>
<proteinExistence type="predicted"/>
<name>A0A8J8SVL9_HALGN</name>
<sequence>MRVRPSFQEKFGEDRLQNPLIKRLAAGGIGNFQQSGARLALDIVRVKQFFANQYLEQSHLIDEQVKNAIHKQFLKLFCKTATLNTI</sequence>
<dbReference type="AlphaFoldDB" id="A0A8J8SVL9"/>
<organism evidence="1 2">
    <name type="scientific">Halteria grandinella</name>
    <dbReference type="NCBI Taxonomy" id="5974"/>
    <lineage>
        <taxon>Eukaryota</taxon>
        <taxon>Sar</taxon>
        <taxon>Alveolata</taxon>
        <taxon>Ciliophora</taxon>
        <taxon>Intramacronucleata</taxon>
        <taxon>Spirotrichea</taxon>
        <taxon>Stichotrichia</taxon>
        <taxon>Sporadotrichida</taxon>
        <taxon>Halteriidae</taxon>
        <taxon>Halteria</taxon>
    </lineage>
</organism>
<gene>
    <name evidence="1" type="ORF">FGO68_gene12881</name>
</gene>
<comment type="caution">
    <text evidence="1">The sequence shown here is derived from an EMBL/GenBank/DDBJ whole genome shotgun (WGS) entry which is preliminary data.</text>
</comment>
<dbReference type="Proteomes" id="UP000785679">
    <property type="component" value="Unassembled WGS sequence"/>
</dbReference>
<accession>A0A8J8SVL9</accession>
<protein>
    <submittedName>
        <fullName evidence="1">Uncharacterized protein</fullName>
    </submittedName>
</protein>